<dbReference type="InterPro" id="IPR033917">
    <property type="entry name" value="ML_PG-PI_TP"/>
</dbReference>
<keyword evidence="7" id="KW-0445">Lipid transport</keyword>
<dbReference type="CDD" id="cd00917">
    <property type="entry name" value="PG-PI_TP"/>
    <property type="match status" value="1"/>
</dbReference>
<keyword evidence="6 8" id="KW-0732">Signal</keyword>
<comment type="caution">
    <text evidence="10">The sequence shown here is derived from an EMBL/GenBank/DDBJ whole genome shotgun (WGS) entry which is preliminary data.</text>
</comment>
<dbReference type="PANTHER" id="PTHR11306">
    <property type="entry name" value="NIEMANN PICK TYPE C2 PROTEIN NPC2-RELATED"/>
    <property type="match status" value="1"/>
</dbReference>
<evidence type="ECO:0000256" key="4">
    <source>
        <dbReference type="ARBA" id="ARBA00016056"/>
    </source>
</evidence>
<sequence length="205" mass="22237">MPSLVKAAWGLFATSLLQFTQQPLPAYPPNQDLLIAAQEAFFKADVAPASHLSASAPSILSGGSPATVLDGAGKAWSWRNCGDSSDIVEVHTIEVSPDPPQRGKNMTIHATGKVQKRIEEGAYAMVDVKIGLIRLLHRQIDICEEARQNNAEVQCPVEPNEYDLTQTVTLPSQIPPAKFGVHVSAFDSNDEPLLCLDLSVDFLHR</sequence>
<dbReference type="InterPro" id="IPR003172">
    <property type="entry name" value="ML_dom"/>
</dbReference>
<keyword evidence="11" id="KW-1185">Reference proteome</keyword>
<dbReference type="GO" id="GO:0032934">
    <property type="term" value="F:sterol binding"/>
    <property type="evidence" value="ECO:0007669"/>
    <property type="project" value="InterPro"/>
</dbReference>
<gene>
    <name evidence="10" type="ORF">A4X09_0g2775</name>
</gene>
<protein>
    <recommendedName>
        <fullName evidence="4">Phosphatidylglycerol/phosphatidylinositol transfer protein</fullName>
    </recommendedName>
</protein>
<feature type="chain" id="PRO_5036450025" description="Phosphatidylglycerol/phosphatidylinositol transfer protein" evidence="8">
    <location>
        <begin position="20"/>
        <end position="205"/>
    </location>
</feature>
<dbReference type="SMART" id="SM00737">
    <property type="entry name" value="ML"/>
    <property type="match status" value="1"/>
</dbReference>
<evidence type="ECO:0000256" key="2">
    <source>
        <dbReference type="ARBA" id="ARBA00006370"/>
    </source>
</evidence>
<reference evidence="10" key="1">
    <citation type="submission" date="2016-04" db="EMBL/GenBank/DDBJ databases">
        <authorList>
            <person name="Nguyen H.D."/>
            <person name="Samba Siva P."/>
            <person name="Cullis J."/>
            <person name="Levesque C.A."/>
            <person name="Hambleton S."/>
        </authorList>
    </citation>
    <scope>NUCLEOTIDE SEQUENCE</scope>
    <source>
        <strain evidence="10">DAOMC 236422</strain>
    </source>
</reference>
<comment type="function">
    <text evidence="1">Catalyzes the intermembrane transfer of phosphatidylglycerol and phosphatidylinositol.</text>
</comment>
<dbReference type="Pfam" id="PF02221">
    <property type="entry name" value="E1_DerP2_DerF2"/>
    <property type="match status" value="1"/>
</dbReference>
<organism evidence="10 11">
    <name type="scientific">Tilletia walkeri</name>
    <dbReference type="NCBI Taxonomy" id="117179"/>
    <lineage>
        <taxon>Eukaryota</taxon>
        <taxon>Fungi</taxon>
        <taxon>Dikarya</taxon>
        <taxon>Basidiomycota</taxon>
        <taxon>Ustilaginomycotina</taxon>
        <taxon>Exobasidiomycetes</taxon>
        <taxon>Tilletiales</taxon>
        <taxon>Tilletiaceae</taxon>
        <taxon>Tilletia</taxon>
    </lineage>
</organism>
<accession>A0A8X7NA94</accession>
<dbReference type="InterPro" id="IPR039670">
    <property type="entry name" value="NPC2-like"/>
</dbReference>
<dbReference type="EMBL" id="LWDG02000088">
    <property type="protein sequence ID" value="KAE8269554.1"/>
    <property type="molecule type" value="Genomic_DNA"/>
</dbReference>
<feature type="domain" description="MD-2-related lipid-recognition" evidence="9">
    <location>
        <begin position="78"/>
        <end position="200"/>
    </location>
</feature>
<evidence type="ECO:0000313" key="11">
    <source>
        <dbReference type="Proteomes" id="UP000078113"/>
    </source>
</evidence>
<dbReference type="PANTHER" id="PTHR11306:SF0">
    <property type="entry name" value="PHOSPHATIDYLGLYCEROL_PHOSPHATIDYLINOSITOL TRANSFER PROTEIN"/>
    <property type="match status" value="1"/>
</dbReference>
<evidence type="ECO:0000259" key="9">
    <source>
        <dbReference type="SMART" id="SM00737"/>
    </source>
</evidence>
<dbReference type="AlphaFoldDB" id="A0A8X7NA94"/>
<evidence type="ECO:0000256" key="6">
    <source>
        <dbReference type="ARBA" id="ARBA00022729"/>
    </source>
</evidence>
<reference evidence="10" key="2">
    <citation type="journal article" date="2019" name="IMA Fungus">
        <title>Genome sequencing and comparison of five Tilletia species to identify candidate genes for the detection of regulated species infecting wheat.</title>
        <authorList>
            <person name="Nguyen H.D.T."/>
            <person name="Sultana T."/>
            <person name="Kesanakurti P."/>
            <person name="Hambleton S."/>
        </authorList>
    </citation>
    <scope>NUCLEOTIDE SEQUENCE</scope>
    <source>
        <strain evidence="10">DAOMC 236422</strain>
    </source>
</reference>
<evidence type="ECO:0000256" key="3">
    <source>
        <dbReference type="ARBA" id="ARBA00011245"/>
    </source>
</evidence>
<dbReference type="Gene3D" id="2.60.40.770">
    <property type="match status" value="1"/>
</dbReference>
<evidence type="ECO:0000256" key="1">
    <source>
        <dbReference type="ARBA" id="ARBA00002053"/>
    </source>
</evidence>
<dbReference type="Proteomes" id="UP000078113">
    <property type="component" value="Unassembled WGS sequence"/>
</dbReference>
<dbReference type="GO" id="GO:0032366">
    <property type="term" value="P:intracellular sterol transport"/>
    <property type="evidence" value="ECO:0007669"/>
    <property type="project" value="InterPro"/>
</dbReference>
<evidence type="ECO:0000256" key="7">
    <source>
        <dbReference type="ARBA" id="ARBA00023055"/>
    </source>
</evidence>
<name>A0A8X7NA94_9BASI</name>
<evidence type="ECO:0000256" key="5">
    <source>
        <dbReference type="ARBA" id="ARBA00022448"/>
    </source>
</evidence>
<proteinExistence type="inferred from homology"/>
<dbReference type="InterPro" id="IPR014756">
    <property type="entry name" value="Ig_E-set"/>
</dbReference>
<dbReference type="SUPFAM" id="SSF81296">
    <property type="entry name" value="E set domains"/>
    <property type="match status" value="1"/>
</dbReference>
<evidence type="ECO:0000256" key="8">
    <source>
        <dbReference type="SAM" id="SignalP"/>
    </source>
</evidence>
<keyword evidence="5" id="KW-0813">Transport</keyword>
<evidence type="ECO:0000313" key="10">
    <source>
        <dbReference type="EMBL" id="KAE8269554.1"/>
    </source>
</evidence>
<feature type="signal peptide" evidence="8">
    <location>
        <begin position="1"/>
        <end position="19"/>
    </location>
</feature>
<comment type="similarity">
    <text evidence="2">Belongs to the NPC2 family.</text>
</comment>
<comment type="subunit">
    <text evidence="3">Monomer.</text>
</comment>